<evidence type="ECO:0000313" key="2">
    <source>
        <dbReference type="Proteomes" id="UP000580051"/>
    </source>
</evidence>
<organism evidence="1 2">
    <name type="scientific">Candidatus Hakubella thermalkaliphila</name>
    <dbReference type="NCBI Taxonomy" id="2754717"/>
    <lineage>
        <taxon>Bacteria</taxon>
        <taxon>Bacillati</taxon>
        <taxon>Actinomycetota</taxon>
        <taxon>Actinomycetota incertae sedis</taxon>
        <taxon>Candidatus Hakubellales</taxon>
        <taxon>Candidatus Hakubellaceae</taxon>
        <taxon>Candidatus Hakubella</taxon>
    </lineage>
</organism>
<dbReference type="Proteomes" id="UP000580051">
    <property type="component" value="Unassembled WGS sequence"/>
</dbReference>
<accession>A0A6V8NQ83</accession>
<sequence>MLHDVPPVPGPALLTRILPVPHLLPGGLVFLDPLAELPILQPRSREHGQEASAPPADVVHGLGVTELAVRNVEEVLPAHRPAEPIPGLLVGARVVLRSRLAPKLHRDPAVPGRSE</sequence>
<name>A0A6V8NQ83_9ACTN</name>
<gene>
    <name evidence="1" type="ORF">HKBW3S06_00747</name>
</gene>
<evidence type="ECO:0000313" key="1">
    <source>
        <dbReference type="EMBL" id="GFP21520.1"/>
    </source>
</evidence>
<protein>
    <submittedName>
        <fullName evidence="1">Uncharacterized protein</fullName>
    </submittedName>
</protein>
<dbReference type="AlphaFoldDB" id="A0A6V8NQ83"/>
<reference evidence="1 2" key="1">
    <citation type="journal article" date="2020" name="Front. Microbiol.">
        <title>Single-cell genomics of novel Actinobacteria with the Wood-Ljungdahl pathway discovered in a serpentinizing system.</title>
        <authorList>
            <person name="Merino N."/>
            <person name="Kawai M."/>
            <person name="Boyd E.S."/>
            <person name="Colman D.R."/>
            <person name="McGlynn S.E."/>
            <person name="Nealson K.H."/>
            <person name="Kurokawa K."/>
            <person name="Hongoh Y."/>
        </authorList>
    </citation>
    <scope>NUCLEOTIDE SEQUENCE [LARGE SCALE GENOMIC DNA]</scope>
    <source>
        <strain evidence="1 2">S06</strain>
    </source>
</reference>
<comment type="caution">
    <text evidence="1">The sequence shown here is derived from an EMBL/GenBank/DDBJ whole genome shotgun (WGS) entry which is preliminary data.</text>
</comment>
<proteinExistence type="predicted"/>
<dbReference type="EMBL" id="BLRV01000056">
    <property type="protein sequence ID" value="GFP21520.1"/>
    <property type="molecule type" value="Genomic_DNA"/>
</dbReference>